<accession>A0A1Q5P3N3</accession>
<dbReference type="RefSeq" id="WP_073711577.1">
    <property type="nucleotide sequence ID" value="NZ_MRWQ01000006.1"/>
</dbReference>
<keyword evidence="1" id="KW-0472">Membrane</keyword>
<evidence type="ECO:0000313" key="3">
    <source>
        <dbReference type="Proteomes" id="UP000186524"/>
    </source>
</evidence>
<dbReference type="AlphaFoldDB" id="A0A1Q5P3N3"/>
<name>A0A1Q5P3N3_9BACI</name>
<comment type="caution">
    <text evidence="2">The sequence shown here is derived from an EMBL/GenBank/DDBJ whole genome shotgun (WGS) entry which is preliminary data.</text>
</comment>
<dbReference type="Proteomes" id="UP000186524">
    <property type="component" value="Unassembled WGS sequence"/>
</dbReference>
<keyword evidence="1" id="KW-1133">Transmembrane helix</keyword>
<evidence type="ECO:0000256" key="1">
    <source>
        <dbReference type="SAM" id="Phobius"/>
    </source>
</evidence>
<dbReference type="EMBL" id="MRWQ01000006">
    <property type="protein sequence ID" value="OKL36854.1"/>
    <property type="molecule type" value="Genomic_DNA"/>
</dbReference>
<gene>
    <name evidence="2" type="ORF">BLL40_09030</name>
</gene>
<keyword evidence="3" id="KW-1185">Reference proteome</keyword>
<reference evidence="2 3" key="1">
    <citation type="submission" date="2016-12" db="EMBL/GenBank/DDBJ databases">
        <title>Domibacillus sp. SAOS 44 whole genome sequencing.</title>
        <authorList>
            <person name="Verma A."/>
            <person name="Krishnamurthi S."/>
        </authorList>
    </citation>
    <scope>NUCLEOTIDE SEQUENCE [LARGE SCALE GENOMIC DNA]</scope>
    <source>
        <strain evidence="2 3">SAOS 44</strain>
    </source>
</reference>
<evidence type="ECO:0000313" key="2">
    <source>
        <dbReference type="EMBL" id="OKL36854.1"/>
    </source>
</evidence>
<organism evidence="2 3">
    <name type="scientific">Domibacillus mangrovi</name>
    <dbReference type="NCBI Taxonomy" id="1714354"/>
    <lineage>
        <taxon>Bacteria</taxon>
        <taxon>Bacillati</taxon>
        <taxon>Bacillota</taxon>
        <taxon>Bacilli</taxon>
        <taxon>Bacillales</taxon>
        <taxon>Bacillaceae</taxon>
        <taxon>Domibacillus</taxon>
    </lineage>
</organism>
<keyword evidence="1" id="KW-0812">Transmembrane</keyword>
<sequence>MTNVYIQLSAELPLMFSSYLYTANGFLEIIIIYNSTMAERNQQISLDIIGQKNSSANQCLGLHYYF</sequence>
<protein>
    <submittedName>
        <fullName evidence="2">Uncharacterized protein</fullName>
    </submittedName>
</protein>
<feature type="transmembrane region" description="Helical" evidence="1">
    <location>
        <begin position="12"/>
        <end position="33"/>
    </location>
</feature>
<proteinExistence type="predicted"/>